<dbReference type="InterPro" id="IPR025058">
    <property type="entry name" value="DUF3995"/>
</dbReference>
<evidence type="ECO:0000256" key="1">
    <source>
        <dbReference type="SAM" id="Phobius"/>
    </source>
</evidence>
<dbReference type="eggNOG" id="ENOG50313XJ">
    <property type="taxonomic scope" value="Bacteria"/>
</dbReference>
<dbReference type="OrthoDB" id="5005871at2"/>
<comment type="caution">
    <text evidence="2">The sequence shown here is derived from an EMBL/GenBank/DDBJ whole genome shotgun (WGS) entry which is preliminary data.</text>
</comment>
<organism evidence="2 3">
    <name type="scientific">Plesiocystis pacifica SIR-1</name>
    <dbReference type="NCBI Taxonomy" id="391625"/>
    <lineage>
        <taxon>Bacteria</taxon>
        <taxon>Pseudomonadati</taxon>
        <taxon>Myxococcota</taxon>
        <taxon>Polyangia</taxon>
        <taxon>Nannocystales</taxon>
        <taxon>Nannocystaceae</taxon>
        <taxon>Plesiocystis</taxon>
    </lineage>
</organism>
<keyword evidence="1" id="KW-0812">Transmembrane</keyword>
<dbReference type="RefSeq" id="WP_006974672.1">
    <property type="nucleotide sequence ID" value="NZ_ABCS01000071.1"/>
</dbReference>
<proteinExistence type="predicted"/>
<dbReference type="Proteomes" id="UP000005801">
    <property type="component" value="Unassembled WGS sequence"/>
</dbReference>
<keyword evidence="3" id="KW-1185">Reference proteome</keyword>
<evidence type="ECO:0000313" key="3">
    <source>
        <dbReference type="Proteomes" id="UP000005801"/>
    </source>
</evidence>
<feature type="transmembrane region" description="Helical" evidence="1">
    <location>
        <begin position="195"/>
        <end position="212"/>
    </location>
</feature>
<accession>A6GD81</accession>
<feature type="transmembrane region" description="Helical" evidence="1">
    <location>
        <begin position="95"/>
        <end position="115"/>
    </location>
</feature>
<dbReference type="AlphaFoldDB" id="A6GD81"/>
<feature type="transmembrane region" description="Helical" evidence="1">
    <location>
        <begin position="232"/>
        <end position="251"/>
    </location>
</feature>
<feature type="transmembrane region" description="Helical" evidence="1">
    <location>
        <begin position="122"/>
        <end position="140"/>
    </location>
</feature>
<sequence>MLATVAAVILVLIAALHSVLGEAALLRPLFARPWELDIPREPAERIFRFAWHLTSLAWIGLAAAVLGLSALHATALVCLGSGALVFVMLRGHLAWPLFFAVAGCIWASLGVIPALALQTLSFVGAGLAVALAGLHVYWGLGGRWGFAAALPQGEDGEPAIVPGPLPCFAVATACAALGVLLAWPSFAPLAAPQRIMLWIALVVFVARAVGDGRQVGFSKANHETAFARADDALYSPLVVGLAFACGAALLLA</sequence>
<dbReference type="Pfam" id="PF13160">
    <property type="entry name" value="DUF3995"/>
    <property type="match status" value="1"/>
</dbReference>
<keyword evidence="1" id="KW-0472">Membrane</keyword>
<gene>
    <name evidence="2" type="ORF">PPSIR1_26888</name>
</gene>
<keyword evidence="1" id="KW-1133">Transmembrane helix</keyword>
<evidence type="ECO:0000313" key="2">
    <source>
        <dbReference type="EMBL" id="EDM76156.1"/>
    </source>
</evidence>
<feature type="transmembrane region" description="Helical" evidence="1">
    <location>
        <begin position="45"/>
        <end position="66"/>
    </location>
</feature>
<protein>
    <submittedName>
        <fullName evidence="2">Uncharacterized protein</fullName>
    </submittedName>
</protein>
<reference evidence="2 3" key="1">
    <citation type="submission" date="2007-06" db="EMBL/GenBank/DDBJ databases">
        <authorList>
            <person name="Shimkets L."/>
            <person name="Ferriera S."/>
            <person name="Johnson J."/>
            <person name="Kravitz S."/>
            <person name="Beeson K."/>
            <person name="Sutton G."/>
            <person name="Rogers Y.-H."/>
            <person name="Friedman R."/>
            <person name="Frazier M."/>
            <person name="Venter J.C."/>
        </authorList>
    </citation>
    <scope>NUCLEOTIDE SEQUENCE [LARGE SCALE GENOMIC DNA]</scope>
    <source>
        <strain evidence="2 3">SIR-1</strain>
    </source>
</reference>
<dbReference type="EMBL" id="ABCS01000071">
    <property type="protein sequence ID" value="EDM76156.1"/>
    <property type="molecule type" value="Genomic_DNA"/>
</dbReference>
<name>A6GD81_9BACT</name>
<feature type="transmembrane region" description="Helical" evidence="1">
    <location>
        <begin position="160"/>
        <end position="183"/>
    </location>
</feature>